<evidence type="ECO:0000313" key="4">
    <source>
        <dbReference type="Proteomes" id="UP000291949"/>
    </source>
</evidence>
<dbReference type="eggNOG" id="COG2919">
    <property type="taxonomic scope" value="Bacteria"/>
</dbReference>
<dbReference type="PANTHER" id="PTHR40027:SF1">
    <property type="entry name" value="CELL DIVISION PROTEIN DIVIC"/>
    <property type="match status" value="1"/>
</dbReference>
<dbReference type="InterPro" id="IPR039076">
    <property type="entry name" value="DivIC"/>
</dbReference>
<dbReference type="Proteomes" id="UP000291949">
    <property type="component" value="Unassembled WGS sequence"/>
</dbReference>
<sequence length="133" mass="15564">MSKKVENIGNQYTSQENKKKQRQKMKMRVVRRRITVFGGILLAIILILLVLLVIQRHSNDQDAVERKHKEAQFQKQQDEEIALKEKLNNLNDKDYIEKVARDDYYLSNKGEVIFRLPGDNKSSKSKSSDDDDN</sequence>
<gene>
    <name evidence="3" type="ORF">EQ811_11595</name>
</gene>
<keyword evidence="2" id="KW-1133">Transmembrane helix</keyword>
<protein>
    <submittedName>
        <fullName evidence="3">Septum formation initiator family protein</fullName>
    </submittedName>
</protein>
<dbReference type="GO" id="GO:0051301">
    <property type="term" value="P:cell division"/>
    <property type="evidence" value="ECO:0007669"/>
    <property type="project" value="InterPro"/>
</dbReference>
<feature type="transmembrane region" description="Helical" evidence="2">
    <location>
        <begin position="34"/>
        <end position="54"/>
    </location>
</feature>
<evidence type="ECO:0000256" key="2">
    <source>
        <dbReference type="SAM" id="Phobius"/>
    </source>
</evidence>
<dbReference type="RefSeq" id="WP_002436818.1">
    <property type="nucleotide sequence ID" value="NZ_AP031467.1"/>
</dbReference>
<proteinExistence type="predicted"/>
<name>A0A0U1EGL2_STACP</name>
<keyword evidence="2" id="KW-0472">Membrane</keyword>
<dbReference type="EMBL" id="SCHC01000006">
    <property type="protein sequence ID" value="TBW75418.1"/>
    <property type="molecule type" value="Genomic_DNA"/>
</dbReference>
<comment type="caution">
    <text evidence="3">The sequence shown here is derived from an EMBL/GenBank/DDBJ whole genome shotgun (WGS) entry which is preliminary data.</text>
</comment>
<dbReference type="PANTHER" id="PTHR40027">
    <property type="entry name" value="CELL DIVISION PROTEIN DIVIC"/>
    <property type="match status" value="1"/>
</dbReference>
<dbReference type="InterPro" id="IPR007060">
    <property type="entry name" value="FtsL/DivIC"/>
</dbReference>
<keyword evidence="2" id="KW-0812">Transmembrane</keyword>
<reference evidence="3 4" key="1">
    <citation type="journal article" date="2019" name="Sci. Transl. Med.">
        <title>Quorum sensing between bacterial species on the skin protects against epidermal injury in atopic dermatitis.</title>
        <authorList>
            <person name="Williams M.R."/>
        </authorList>
    </citation>
    <scope>NUCLEOTIDE SEQUENCE [LARGE SCALE GENOMIC DNA]</scope>
    <source>
        <strain evidence="3 4">H8</strain>
    </source>
</reference>
<dbReference type="Pfam" id="PF04977">
    <property type="entry name" value="DivIC"/>
    <property type="match status" value="1"/>
</dbReference>
<evidence type="ECO:0000313" key="3">
    <source>
        <dbReference type="EMBL" id="TBW75418.1"/>
    </source>
</evidence>
<accession>A0A0U1EGL2</accession>
<evidence type="ECO:0000256" key="1">
    <source>
        <dbReference type="SAM" id="MobiDB-lite"/>
    </source>
</evidence>
<feature type="region of interest" description="Disordered" evidence="1">
    <location>
        <begin position="1"/>
        <end position="25"/>
    </location>
</feature>
<organism evidence="3 4">
    <name type="scientific">Staphylococcus capitis</name>
    <dbReference type="NCBI Taxonomy" id="29388"/>
    <lineage>
        <taxon>Bacteria</taxon>
        <taxon>Bacillati</taxon>
        <taxon>Bacillota</taxon>
        <taxon>Bacilli</taxon>
        <taxon>Bacillales</taxon>
        <taxon>Staphylococcaceae</taxon>
        <taxon>Staphylococcus</taxon>
    </lineage>
</organism>
<dbReference type="AlphaFoldDB" id="A0A0U1EGL2"/>